<reference evidence="3 4" key="2">
    <citation type="journal article" date="2007" name="Genome Biol.">
        <title>Assembly of the Candida albicans genome into sixteen supercontigs aligned on the eight chromosomes.</title>
        <authorList>
            <person name="van het Hoog M."/>
            <person name="Rast T.J."/>
            <person name="Martchenko M."/>
            <person name="Grindle S."/>
            <person name="Dignard D."/>
            <person name="Hogues H."/>
            <person name="Cuomo C."/>
            <person name="Berriman M."/>
            <person name="Scherer S."/>
            <person name="Magee B.B."/>
            <person name="Whiteway M."/>
            <person name="Chibana H."/>
            <person name="Nantel A."/>
            <person name="Magee P.T."/>
        </authorList>
    </citation>
    <scope>GENOME REANNOTATION</scope>
    <source>
        <strain evidence="4">SC5314 / ATCC MYA-2876</strain>
    </source>
</reference>
<dbReference type="VEuPathDB" id="FungiDB:C1_04720W_A"/>
<dbReference type="CGD" id="CAL0000194999">
    <property type="gene designation" value="orf19.772.1"/>
</dbReference>
<keyword evidence="1" id="KW-0472">Membrane</keyword>
<dbReference type="EMBL" id="CP017623">
    <property type="protein sequence ID" value="AOW26146.1"/>
    <property type="molecule type" value="Genomic_DNA"/>
</dbReference>
<evidence type="ECO:0000313" key="4">
    <source>
        <dbReference type="Proteomes" id="UP000000559"/>
    </source>
</evidence>
<dbReference type="InParanoid" id="A0A1D8PDD0"/>
<dbReference type="RefSeq" id="XP_019330646.1">
    <property type="nucleotide sequence ID" value="XM_019475101.1"/>
</dbReference>
<evidence type="ECO:0000313" key="2">
    <source>
        <dbReference type="CGD" id="CAL0000194999"/>
    </source>
</evidence>
<dbReference type="AlphaFoldDB" id="A0A1D8PDD0"/>
<proteinExistence type="predicted"/>
<evidence type="ECO:0000313" key="3">
    <source>
        <dbReference type="EMBL" id="AOW26146.1"/>
    </source>
</evidence>
<protein>
    <submittedName>
        <fullName evidence="3">Uncharacterized protein</fullName>
    </submittedName>
</protein>
<feature type="transmembrane region" description="Helical" evidence="1">
    <location>
        <begin position="7"/>
        <end position="26"/>
    </location>
</feature>
<feature type="transmembrane region" description="Helical" evidence="1">
    <location>
        <begin position="46"/>
        <end position="65"/>
    </location>
</feature>
<dbReference type="KEGG" id="cal:CAALFM_C104720WA"/>
<keyword evidence="1" id="KW-0812">Transmembrane</keyword>
<dbReference type="OrthoDB" id="4006511at2759"/>
<dbReference type="GeneID" id="30514988"/>
<dbReference type="SMR" id="A0A1D8PDD0"/>
<dbReference type="Proteomes" id="UP000000559">
    <property type="component" value="Chromosome 1"/>
</dbReference>
<gene>
    <name evidence="3" type="ordered locus">CAALFM_C104720WA</name>
    <name evidence="2" type="ordered locus">orf19.772.1</name>
</gene>
<organism evidence="3 4">
    <name type="scientific">Candida albicans (strain SC5314 / ATCC MYA-2876)</name>
    <name type="common">Yeast</name>
    <dbReference type="NCBI Taxonomy" id="237561"/>
    <lineage>
        <taxon>Eukaryota</taxon>
        <taxon>Fungi</taxon>
        <taxon>Dikarya</taxon>
        <taxon>Ascomycota</taxon>
        <taxon>Saccharomycotina</taxon>
        <taxon>Pichiomycetes</taxon>
        <taxon>Debaryomycetaceae</taxon>
        <taxon>Candida/Lodderomyces clade</taxon>
        <taxon>Candida</taxon>
    </lineage>
</organism>
<sequence length="73" mass="8303">MYTTLEYICTIVSIINLITALVIYIIDRKQGVSINSGKHFQSFKTCITMSILFGVLSMCVTLNNLHHSHRIDQ</sequence>
<evidence type="ECO:0000256" key="1">
    <source>
        <dbReference type="SAM" id="Phobius"/>
    </source>
</evidence>
<name>A0A1D8PDD0_CANAL</name>
<reference evidence="3 4" key="3">
    <citation type="journal article" date="2013" name="Genome Biol.">
        <title>Assembly of a phased diploid Candida albicans genome facilitates allele-specific measurements and provides a simple model for repeat and indel structure.</title>
        <authorList>
            <person name="Muzzey D."/>
            <person name="Schwartz K."/>
            <person name="Weissman J.S."/>
            <person name="Sherlock G."/>
        </authorList>
    </citation>
    <scope>NUCLEOTIDE SEQUENCE [LARGE SCALE GENOMIC DNA]</scope>
    <source>
        <strain evidence="4">SC5314 / ATCC MYA-2876</strain>
    </source>
</reference>
<reference evidence="3 4" key="1">
    <citation type="journal article" date="2004" name="Proc. Natl. Acad. Sci. U.S.A.">
        <title>The diploid genome sequence of Candida albicans.</title>
        <authorList>
            <person name="Jones T."/>
            <person name="Federspiel N.A."/>
            <person name="Chibana H."/>
            <person name="Dungan J."/>
            <person name="Kalman S."/>
            <person name="Magee B.B."/>
            <person name="Newport G."/>
            <person name="Thorstenson Y.R."/>
            <person name="Agabian N."/>
            <person name="Magee P.T."/>
            <person name="Davis R.W."/>
            <person name="Scherer S."/>
        </authorList>
    </citation>
    <scope>NUCLEOTIDE SEQUENCE [LARGE SCALE GENOMIC DNA]</scope>
    <source>
        <strain evidence="4">SC5314 / ATCC MYA-2876</strain>
    </source>
</reference>
<keyword evidence="1" id="KW-1133">Transmembrane helix</keyword>
<keyword evidence="4" id="KW-1185">Reference proteome</keyword>
<accession>A0A1D8PDD0</accession>